<dbReference type="AlphaFoldDB" id="A0A484K8A9"/>
<gene>
    <name evidence="2" type="ORF">CCAM_LOCUS3446</name>
</gene>
<evidence type="ECO:0000313" key="3">
    <source>
        <dbReference type="Proteomes" id="UP000595140"/>
    </source>
</evidence>
<accession>A0A484K8A9</accession>
<dbReference type="GO" id="GO:0000977">
    <property type="term" value="F:RNA polymerase II transcription regulatory region sequence-specific DNA binding"/>
    <property type="evidence" value="ECO:0007669"/>
    <property type="project" value="TreeGrafter"/>
</dbReference>
<dbReference type="EMBL" id="OOIL02000197">
    <property type="protein sequence ID" value="VFQ61670.1"/>
    <property type="molecule type" value="Genomic_DNA"/>
</dbReference>
<protein>
    <recommendedName>
        <fullName evidence="1">Increased DNA methylation 1 C-terminal domain-containing protein</fullName>
    </recommendedName>
</protein>
<dbReference type="GO" id="GO:0045944">
    <property type="term" value="P:positive regulation of transcription by RNA polymerase II"/>
    <property type="evidence" value="ECO:0007669"/>
    <property type="project" value="TreeGrafter"/>
</dbReference>
<dbReference type="PANTHER" id="PTHR47025">
    <property type="entry name" value="AUTOIMMUNE REGULATOR"/>
    <property type="match status" value="1"/>
</dbReference>
<evidence type="ECO:0000313" key="2">
    <source>
        <dbReference type="EMBL" id="VFQ61670.1"/>
    </source>
</evidence>
<dbReference type="GO" id="GO:0042393">
    <property type="term" value="F:histone binding"/>
    <property type="evidence" value="ECO:0007669"/>
    <property type="project" value="TreeGrafter"/>
</dbReference>
<dbReference type="GO" id="GO:0003682">
    <property type="term" value="F:chromatin binding"/>
    <property type="evidence" value="ECO:0007669"/>
    <property type="project" value="TreeGrafter"/>
</dbReference>
<organism evidence="2 3">
    <name type="scientific">Cuscuta campestris</name>
    <dbReference type="NCBI Taxonomy" id="132261"/>
    <lineage>
        <taxon>Eukaryota</taxon>
        <taxon>Viridiplantae</taxon>
        <taxon>Streptophyta</taxon>
        <taxon>Embryophyta</taxon>
        <taxon>Tracheophyta</taxon>
        <taxon>Spermatophyta</taxon>
        <taxon>Magnoliopsida</taxon>
        <taxon>eudicotyledons</taxon>
        <taxon>Gunneridae</taxon>
        <taxon>Pentapetalae</taxon>
        <taxon>asterids</taxon>
        <taxon>lamiids</taxon>
        <taxon>Solanales</taxon>
        <taxon>Convolvulaceae</taxon>
        <taxon>Cuscuteae</taxon>
        <taxon>Cuscuta</taxon>
        <taxon>Cuscuta subgen. Grammica</taxon>
        <taxon>Cuscuta sect. Cleistogrammica</taxon>
    </lineage>
</organism>
<keyword evidence="3" id="KW-1185">Reference proteome</keyword>
<reference evidence="2 3" key="1">
    <citation type="submission" date="2018-04" db="EMBL/GenBank/DDBJ databases">
        <authorList>
            <person name="Vogel A."/>
        </authorList>
    </citation>
    <scope>NUCLEOTIDE SEQUENCE [LARGE SCALE GENOMIC DNA]</scope>
</reference>
<feature type="non-terminal residue" evidence="2">
    <location>
        <position position="328"/>
    </location>
</feature>
<sequence>MCSFLWGDNKGKDKYHWASWDKICMLEEKGGQEVRSLATLQEAYSLKLSWTYHANNSLWSQFMRTRYPRTEDEDIQWRPIHLNEFTLKEAYQAIQAQEEGEENQDMEIIWKTKQYLKMFFLVVNLLYPTIDPHFGTTHFLHFPAHLKFTVEVEEVAAGRELKGMRHSSEPDYYYEDYLMSIVRRIYSRICPKPATAFLYLSSSSRDEEGERCAGRENVPGMSRIHSTLQKLVLGGEEKVPDAYKFIGIDLSGMHCAILLIDKRVVSSVIFRVVGTDLAEVPLAATSAQAEGQGYFQALFCCLKKLLGSLAVKNVVVSALKEAEPMWIK</sequence>
<evidence type="ECO:0000259" key="1">
    <source>
        <dbReference type="Pfam" id="PF23209"/>
    </source>
</evidence>
<dbReference type="OrthoDB" id="1903104at2759"/>
<name>A0A484K8A9_9ASTE</name>
<dbReference type="PANTHER" id="PTHR47025:SF2">
    <property type="entry name" value="AUTOIMMUNE REGULATOR"/>
    <property type="match status" value="1"/>
</dbReference>
<dbReference type="InterPro" id="IPR056511">
    <property type="entry name" value="IDM1_C"/>
</dbReference>
<dbReference type="Pfam" id="PF23209">
    <property type="entry name" value="IDM1_C"/>
    <property type="match status" value="1"/>
</dbReference>
<proteinExistence type="predicted"/>
<feature type="domain" description="Increased DNA methylation 1 C-terminal" evidence="1">
    <location>
        <begin position="245"/>
        <end position="328"/>
    </location>
</feature>
<dbReference type="Proteomes" id="UP000595140">
    <property type="component" value="Unassembled WGS sequence"/>
</dbReference>
<dbReference type="GO" id="GO:0005634">
    <property type="term" value="C:nucleus"/>
    <property type="evidence" value="ECO:0007669"/>
    <property type="project" value="TreeGrafter"/>
</dbReference>